<name>A0A6S7JDJ2_PARCT</name>
<dbReference type="EMBL" id="CACRXK020008561">
    <property type="protein sequence ID" value="CAB4015062.1"/>
    <property type="molecule type" value="Genomic_DNA"/>
</dbReference>
<accession>A0A6S7JDJ2</accession>
<keyword evidence="2" id="KW-1185">Reference proteome</keyword>
<comment type="caution">
    <text evidence="1">The sequence shown here is derived from an EMBL/GenBank/DDBJ whole genome shotgun (WGS) entry which is preliminary data.</text>
</comment>
<gene>
    <name evidence="1" type="ORF">PACLA_8A049428</name>
</gene>
<proteinExistence type="predicted"/>
<reference evidence="1" key="1">
    <citation type="submission" date="2020-04" db="EMBL/GenBank/DDBJ databases">
        <authorList>
            <person name="Alioto T."/>
            <person name="Alioto T."/>
            <person name="Gomez Garrido J."/>
        </authorList>
    </citation>
    <scope>NUCLEOTIDE SEQUENCE</scope>
    <source>
        <strain evidence="1">A484AB</strain>
    </source>
</reference>
<evidence type="ECO:0000313" key="2">
    <source>
        <dbReference type="Proteomes" id="UP001152795"/>
    </source>
</evidence>
<dbReference type="AlphaFoldDB" id="A0A6S7JDJ2"/>
<dbReference type="Proteomes" id="UP001152795">
    <property type="component" value="Unassembled WGS sequence"/>
</dbReference>
<organism evidence="1 2">
    <name type="scientific">Paramuricea clavata</name>
    <name type="common">Red gorgonian</name>
    <name type="synonym">Violescent sea-whip</name>
    <dbReference type="NCBI Taxonomy" id="317549"/>
    <lineage>
        <taxon>Eukaryota</taxon>
        <taxon>Metazoa</taxon>
        <taxon>Cnidaria</taxon>
        <taxon>Anthozoa</taxon>
        <taxon>Octocorallia</taxon>
        <taxon>Malacalcyonacea</taxon>
        <taxon>Plexauridae</taxon>
        <taxon>Paramuricea</taxon>
    </lineage>
</organism>
<sequence length="97" mass="10802">MTDFCVIFLLLAAAYFGAASLDHESIAISDEEIADLFEGDILLTPDVTERLQEFRKAESTGRFSPNGAQNNAIRDRKGLWVTKIVPYELPEDLKGIL</sequence>
<evidence type="ECO:0000313" key="1">
    <source>
        <dbReference type="EMBL" id="CAB4015062.1"/>
    </source>
</evidence>
<protein>
    <submittedName>
        <fullName evidence="1">Uncharacterized protein</fullName>
    </submittedName>
</protein>